<evidence type="ECO:0000256" key="8">
    <source>
        <dbReference type="PIRSR" id="PIRSR618044-2"/>
    </source>
</evidence>
<dbReference type="InterPro" id="IPR012338">
    <property type="entry name" value="Beta-lactam/transpept-like"/>
</dbReference>
<dbReference type="PANTHER" id="PTHR35333:SF3">
    <property type="entry name" value="BETA-LACTAMASE-TYPE TRANSPEPTIDASE FOLD CONTAINING PROTEIN"/>
    <property type="match status" value="1"/>
</dbReference>
<dbReference type="Proteomes" id="UP000664332">
    <property type="component" value="Unassembled WGS sequence"/>
</dbReference>
<keyword evidence="11" id="KW-1133">Transmembrane helix</keyword>
<dbReference type="InterPro" id="IPR018044">
    <property type="entry name" value="Peptidase_S11"/>
</dbReference>
<evidence type="ECO:0000256" key="9">
    <source>
        <dbReference type="RuleBase" id="RU004016"/>
    </source>
</evidence>
<dbReference type="Gene3D" id="3.40.710.10">
    <property type="entry name" value="DD-peptidase/beta-lactamase superfamily"/>
    <property type="match status" value="1"/>
</dbReference>
<organism evidence="14 15">
    <name type="scientific">Corynebacterium mendelii</name>
    <dbReference type="NCBI Taxonomy" id="2765362"/>
    <lineage>
        <taxon>Bacteria</taxon>
        <taxon>Bacillati</taxon>
        <taxon>Actinomycetota</taxon>
        <taxon>Actinomycetes</taxon>
        <taxon>Mycobacteriales</taxon>
        <taxon>Corynebacteriaceae</taxon>
        <taxon>Corynebacterium</taxon>
    </lineage>
</organism>
<dbReference type="RefSeq" id="WP_207119031.1">
    <property type="nucleotide sequence ID" value="NZ_JAFLEQ010000008.1"/>
</dbReference>
<feature type="region of interest" description="Disordered" evidence="10">
    <location>
        <begin position="347"/>
        <end position="379"/>
    </location>
</feature>
<dbReference type="EMBL" id="JAFLEQ010000008">
    <property type="protein sequence ID" value="MBN9644109.1"/>
    <property type="molecule type" value="Genomic_DNA"/>
</dbReference>
<feature type="transmembrane region" description="Helical" evidence="11">
    <location>
        <begin position="396"/>
        <end position="417"/>
    </location>
</feature>
<accession>A0A939DZG9</accession>
<feature type="compositionally biased region" description="Low complexity" evidence="10">
    <location>
        <begin position="514"/>
        <end position="524"/>
    </location>
</feature>
<dbReference type="InterPro" id="IPR000871">
    <property type="entry name" value="Beta-lactam_class-A"/>
</dbReference>
<feature type="active site" description="Proton acceptor" evidence="7">
    <location>
        <position position="131"/>
    </location>
</feature>
<evidence type="ECO:0000256" key="1">
    <source>
        <dbReference type="ARBA" id="ARBA00007164"/>
    </source>
</evidence>
<feature type="compositionally biased region" description="Polar residues" evidence="10">
    <location>
        <begin position="536"/>
        <end position="548"/>
    </location>
</feature>
<sequence length="641" mass="67250">MHFRHRHFLTALGLAAVMGLAPAAATAAEFTPPIRTQAPDTSDCANKTRPPAPVDESEIPGPGMPSPAPLPVPQRPAGGRALDTCGTVTVPGFVVPEEQTAAAWIVFDLDSGEVIAAKDPHGRYRPASIIKALIALVAIEELDPDAVYTATASDANMEGSRVGIGTGGTYTNRQLLQGLLMASGNDAAHALASQLGGDERALEKVNDLARSLGTQDTRVARYSGLDGPGMSTSAFDMALIYRHAWTNPTFAALVGTVSTDFPGYGDNPGFQLWNDNILLQTDPSTIGGKTGYTSDALHTYVGAMDRGGRRLAVVILNTTIDRGRAWQQGQRFLEAGYAVPAGTGVGTVTPNPPTTTAPSLAPTAAGTARPHPTATDNNGMSLPRAAAEVDNGRHPALSILVVVLIIVLVVFAVAEVMRRTTVKRNKRAARKARITAQNAGKHANLDDIEELLNLSRSGRKRPPRPQDRKKKAKQNAWRFKAPRAKLQQSKIQAAGRAARKAAKNDHTFTPYNPGPGRAAGTAGTQNTTPPARVPQPGNNHTATPRGNQPGTGSGTAGAHRAPTTPDTGRAGKRNTGRPKPTPPGPPASGPQPEEHNGTTGRHGRGTPASSLFAPNSAPRRRRRRADNDPDTGDQATGHGGD</sequence>
<feature type="compositionally biased region" description="Basic residues" evidence="10">
    <location>
        <begin position="457"/>
        <end position="473"/>
    </location>
</feature>
<reference evidence="14" key="1">
    <citation type="submission" date="2021-03" db="EMBL/GenBank/DDBJ databases">
        <authorList>
            <person name="Sun Q."/>
        </authorList>
    </citation>
    <scope>NUCLEOTIDE SEQUENCE</scope>
    <source>
        <strain evidence="14">CCM 8862</strain>
    </source>
</reference>
<name>A0A939DZG9_9CORY</name>
<evidence type="ECO:0000256" key="12">
    <source>
        <dbReference type="SAM" id="SignalP"/>
    </source>
</evidence>
<proteinExistence type="inferred from homology"/>
<keyword evidence="11" id="KW-0812">Transmembrane</keyword>
<protein>
    <submittedName>
        <fullName evidence="14">Serine hydrolase</fullName>
    </submittedName>
</protein>
<feature type="compositionally biased region" description="Pro residues" evidence="10">
    <location>
        <begin position="62"/>
        <end position="74"/>
    </location>
</feature>
<dbReference type="GO" id="GO:0009252">
    <property type="term" value="P:peptidoglycan biosynthetic process"/>
    <property type="evidence" value="ECO:0007669"/>
    <property type="project" value="UniProtKB-KW"/>
</dbReference>
<feature type="signal peptide" evidence="12">
    <location>
        <begin position="1"/>
        <end position="27"/>
    </location>
</feature>
<dbReference type="GO" id="GO:0009002">
    <property type="term" value="F:serine-type D-Ala-D-Ala carboxypeptidase activity"/>
    <property type="evidence" value="ECO:0007669"/>
    <property type="project" value="InterPro"/>
</dbReference>
<dbReference type="GO" id="GO:0006508">
    <property type="term" value="P:proteolysis"/>
    <property type="evidence" value="ECO:0007669"/>
    <property type="project" value="InterPro"/>
</dbReference>
<feature type="region of interest" description="Disordered" evidence="10">
    <location>
        <begin position="33"/>
        <end position="76"/>
    </location>
</feature>
<dbReference type="GO" id="GO:0071555">
    <property type="term" value="P:cell wall organization"/>
    <property type="evidence" value="ECO:0007669"/>
    <property type="project" value="UniProtKB-KW"/>
</dbReference>
<evidence type="ECO:0000313" key="14">
    <source>
        <dbReference type="EMBL" id="MBN9644109.1"/>
    </source>
</evidence>
<dbReference type="GO" id="GO:0046677">
    <property type="term" value="P:response to antibiotic"/>
    <property type="evidence" value="ECO:0007669"/>
    <property type="project" value="InterPro"/>
</dbReference>
<feature type="binding site" evidence="8">
    <location>
        <position position="289"/>
    </location>
    <ligand>
        <name>substrate</name>
    </ligand>
</feature>
<dbReference type="PRINTS" id="PR00725">
    <property type="entry name" value="DADACBPTASE1"/>
</dbReference>
<evidence type="ECO:0000256" key="3">
    <source>
        <dbReference type="ARBA" id="ARBA00022801"/>
    </source>
</evidence>
<gene>
    <name evidence="14" type="ORF">JZY06_05675</name>
</gene>
<feature type="domain" description="Peptidase S11 D-alanyl-D-alanine carboxypeptidase A N-terminal" evidence="13">
    <location>
        <begin position="97"/>
        <end position="318"/>
    </location>
</feature>
<feature type="compositionally biased region" description="Pro residues" evidence="10">
    <location>
        <begin position="579"/>
        <end position="589"/>
    </location>
</feature>
<dbReference type="PANTHER" id="PTHR35333">
    <property type="entry name" value="BETA-LACTAMASE"/>
    <property type="match status" value="1"/>
</dbReference>
<evidence type="ECO:0000256" key="5">
    <source>
        <dbReference type="ARBA" id="ARBA00022984"/>
    </source>
</evidence>
<feature type="region of interest" description="Disordered" evidence="10">
    <location>
        <begin position="453"/>
        <end position="641"/>
    </location>
</feature>
<keyword evidence="4" id="KW-0133">Cell shape</keyword>
<evidence type="ECO:0000256" key="4">
    <source>
        <dbReference type="ARBA" id="ARBA00022960"/>
    </source>
</evidence>
<keyword evidence="2 12" id="KW-0732">Signal</keyword>
<dbReference type="InterPro" id="IPR001967">
    <property type="entry name" value="Peptidase_S11_N"/>
</dbReference>
<evidence type="ECO:0000256" key="7">
    <source>
        <dbReference type="PIRSR" id="PIRSR618044-1"/>
    </source>
</evidence>
<feature type="active site" evidence="7">
    <location>
        <position position="183"/>
    </location>
</feature>
<keyword evidence="15" id="KW-1185">Reference proteome</keyword>
<comment type="similarity">
    <text evidence="1 9">Belongs to the peptidase S11 family.</text>
</comment>
<evidence type="ECO:0000259" key="13">
    <source>
        <dbReference type="Pfam" id="PF00768"/>
    </source>
</evidence>
<evidence type="ECO:0000256" key="2">
    <source>
        <dbReference type="ARBA" id="ARBA00022729"/>
    </source>
</evidence>
<dbReference type="AlphaFoldDB" id="A0A939DZG9"/>
<feature type="active site" description="Acyl-ester intermediate" evidence="7">
    <location>
        <position position="128"/>
    </location>
</feature>
<evidence type="ECO:0000313" key="15">
    <source>
        <dbReference type="Proteomes" id="UP000664332"/>
    </source>
</evidence>
<evidence type="ECO:0000256" key="10">
    <source>
        <dbReference type="SAM" id="MobiDB-lite"/>
    </source>
</evidence>
<keyword evidence="11" id="KW-0472">Membrane</keyword>
<feature type="chain" id="PRO_5037097334" evidence="12">
    <location>
        <begin position="28"/>
        <end position="641"/>
    </location>
</feature>
<feature type="compositionally biased region" description="Low complexity" evidence="10">
    <location>
        <begin position="356"/>
        <end position="368"/>
    </location>
</feature>
<keyword evidence="6" id="KW-0961">Cell wall biogenesis/degradation</keyword>
<comment type="caution">
    <text evidence="14">The sequence shown here is derived from an EMBL/GenBank/DDBJ whole genome shotgun (WGS) entry which is preliminary data.</text>
</comment>
<dbReference type="GO" id="GO:0008360">
    <property type="term" value="P:regulation of cell shape"/>
    <property type="evidence" value="ECO:0007669"/>
    <property type="project" value="UniProtKB-KW"/>
</dbReference>
<dbReference type="GO" id="GO:0008800">
    <property type="term" value="F:beta-lactamase activity"/>
    <property type="evidence" value="ECO:0007669"/>
    <property type="project" value="InterPro"/>
</dbReference>
<evidence type="ECO:0000256" key="11">
    <source>
        <dbReference type="SAM" id="Phobius"/>
    </source>
</evidence>
<keyword evidence="5" id="KW-0573">Peptidoglycan synthesis</keyword>
<dbReference type="Pfam" id="PF00768">
    <property type="entry name" value="Peptidase_S11"/>
    <property type="match status" value="1"/>
</dbReference>
<keyword evidence="3 14" id="KW-0378">Hydrolase</keyword>
<dbReference type="SUPFAM" id="SSF56601">
    <property type="entry name" value="beta-lactamase/transpeptidase-like"/>
    <property type="match status" value="1"/>
</dbReference>
<dbReference type="GO" id="GO:0030655">
    <property type="term" value="P:beta-lactam antibiotic catabolic process"/>
    <property type="evidence" value="ECO:0007669"/>
    <property type="project" value="InterPro"/>
</dbReference>
<evidence type="ECO:0000256" key="6">
    <source>
        <dbReference type="ARBA" id="ARBA00023316"/>
    </source>
</evidence>